<organism evidence="1">
    <name type="scientific">Arundo donax</name>
    <name type="common">Giant reed</name>
    <name type="synonym">Donax arundinaceus</name>
    <dbReference type="NCBI Taxonomy" id="35708"/>
    <lineage>
        <taxon>Eukaryota</taxon>
        <taxon>Viridiplantae</taxon>
        <taxon>Streptophyta</taxon>
        <taxon>Embryophyta</taxon>
        <taxon>Tracheophyta</taxon>
        <taxon>Spermatophyta</taxon>
        <taxon>Magnoliopsida</taxon>
        <taxon>Liliopsida</taxon>
        <taxon>Poales</taxon>
        <taxon>Poaceae</taxon>
        <taxon>PACMAD clade</taxon>
        <taxon>Arundinoideae</taxon>
        <taxon>Arundineae</taxon>
        <taxon>Arundo</taxon>
    </lineage>
</organism>
<reference evidence="1" key="2">
    <citation type="journal article" date="2015" name="Data Brief">
        <title>Shoot transcriptome of the giant reed, Arundo donax.</title>
        <authorList>
            <person name="Barrero R.A."/>
            <person name="Guerrero F.D."/>
            <person name="Moolhuijzen P."/>
            <person name="Goolsby J.A."/>
            <person name="Tidwell J."/>
            <person name="Bellgard S.E."/>
            <person name="Bellgard M.I."/>
        </authorList>
    </citation>
    <scope>NUCLEOTIDE SEQUENCE</scope>
    <source>
        <tissue evidence="1">Shoot tissue taken approximately 20 cm above the soil surface</tissue>
    </source>
</reference>
<dbReference type="EMBL" id="GBRH01188834">
    <property type="protein sequence ID" value="JAE09062.1"/>
    <property type="molecule type" value="Transcribed_RNA"/>
</dbReference>
<reference evidence="1" key="1">
    <citation type="submission" date="2014-09" db="EMBL/GenBank/DDBJ databases">
        <authorList>
            <person name="Magalhaes I.L.F."/>
            <person name="Oliveira U."/>
            <person name="Santos F.R."/>
            <person name="Vidigal T.H.D.A."/>
            <person name="Brescovit A.D."/>
            <person name="Santos A.J."/>
        </authorList>
    </citation>
    <scope>NUCLEOTIDE SEQUENCE</scope>
    <source>
        <tissue evidence="1">Shoot tissue taken approximately 20 cm above the soil surface</tissue>
    </source>
</reference>
<name>A0A0A9F9R1_ARUDO</name>
<dbReference type="AlphaFoldDB" id="A0A0A9F9R1"/>
<proteinExistence type="predicted"/>
<sequence length="29" mass="3416">MTFCKEHYLDTAIIHPNFSSSHLELVRIL</sequence>
<accession>A0A0A9F9R1</accession>
<evidence type="ECO:0000313" key="1">
    <source>
        <dbReference type="EMBL" id="JAE09062.1"/>
    </source>
</evidence>
<protein>
    <submittedName>
        <fullName evidence="1">Uncharacterized protein</fullName>
    </submittedName>
</protein>